<reference evidence="1 2" key="1">
    <citation type="journal article" date="2016" name="Mol. Biol. Evol.">
        <title>Comparative Genomics of Early-Diverging Mushroom-Forming Fungi Provides Insights into the Origins of Lignocellulose Decay Capabilities.</title>
        <authorList>
            <person name="Nagy L.G."/>
            <person name="Riley R."/>
            <person name="Tritt A."/>
            <person name="Adam C."/>
            <person name="Daum C."/>
            <person name="Floudas D."/>
            <person name="Sun H."/>
            <person name="Yadav J.S."/>
            <person name="Pangilinan J."/>
            <person name="Larsson K.H."/>
            <person name="Matsuura K."/>
            <person name="Barry K."/>
            <person name="Labutti K."/>
            <person name="Kuo R."/>
            <person name="Ohm R.A."/>
            <person name="Bhattacharya S.S."/>
            <person name="Shirouzu T."/>
            <person name="Yoshinaga Y."/>
            <person name="Martin F.M."/>
            <person name="Grigoriev I.V."/>
            <person name="Hibbett D.S."/>
        </authorList>
    </citation>
    <scope>NUCLEOTIDE SEQUENCE [LARGE SCALE GENOMIC DNA]</scope>
    <source>
        <strain evidence="1 2">CBS 109695</strain>
    </source>
</reference>
<dbReference type="AlphaFoldDB" id="A0A166E6N0"/>
<sequence>MGISIRSLQLSKPFPSTLSFSVTRGIPDPIDEWITQNYVTAFRDPSIPGYLYLGDVPSDQLVCTLQVSIADTTNGTPLYRLMMYATLPESSGVHVSYIMSPVVVLSRYKGGANPDVDRPFWTNIPAGVSVELRQFRLAIADIFIKVAPFQEGVDNDILEIPILEWALAVAYSAGRTVPETVQEVTQDICQPIGWIIE</sequence>
<evidence type="ECO:0000313" key="2">
    <source>
        <dbReference type="Proteomes" id="UP000076532"/>
    </source>
</evidence>
<protein>
    <submittedName>
        <fullName evidence="1">Uncharacterized protein</fullName>
    </submittedName>
</protein>
<accession>A0A166E6N0</accession>
<name>A0A166E6N0_9AGAM</name>
<keyword evidence="2" id="KW-1185">Reference proteome</keyword>
<organism evidence="1 2">
    <name type="scientific">Athelia psychrophila</name>
    <dbReference type="NCBI Taxonomy" id="1759441"/>
    <lineage>
        <taxon>Eukaryota</taxon>
        <taxon>Fungi</taxon>
        <taxon>Dikarya</taxon>
        <taxon>Basidiomycota</taxon>
        <taxon>Agaricomycotina</taxon>
        <taxon>Agaricomycetes</taxon>
        <taxon>Agaricomycetidae</taxon>
        <taxon>Atheliales</taxon>
        <taxon>Atheliaceae</taxon>
        <taxon>Athelia</taxon>
    </lineage>
</organism>
<proteinExistence type="predicted"/>
<gene>
    <name evidence="1" type="ORF">FIBSPDRAFT_958783</name>
</gene>
<dbReference type="EMBL" id="KV417604">
    <property type="protein sequence ID" value="KZP15446.1"/>
    <property type="molecule type" value="Genomic_DNA"/>
</dbReference>
<dbReference type="Proteomes" id="UP000076532">
    <property type="component" value="Unassembled WGS sequence"/>
</dbReference>
<evidence type="ECO:0000313" key="1">
    <source>
        <dbReference type="EMBL" id="KZP15446.1"/>
    </source>
</evidence>
<dbReference type="OrthoDB" id="2857323at2759"/>